<gene>
    <name evidence="2" type="ORF">AMELA_G00217910</name>
</gene>
<dbReference type="AlphaFoldDB" id="A0A7J6A1K6"/>
<protein>
    <submittedName>
        <fullName evidence="2">Uncharacterized protein</fullName>
    </submittedName>
</protein>
<accession>A0A7J6A1K6</accession>
<evidence type="ECO:0000313" key="3">
    <source>
        <dbReference type="Proteomes" id="UP000593565"/>
    </source>
</evidence>
<dbReference type="EMBL" id="JAAGNN010000019">
    <property type="protein sequence ID" value="KAF4076680.1"/>
    <property type="molecule type" value="Genomic_DNA"/>
</dbReference>
<organism evidence="2 3">
    <name type="scientific">Ameiurus melas</name>
    <name type="common">Black bullhead</name>
    <name type="synonym">Silurus melas</name>
    <dbReference type="NCBI Taxonomy" id="219545"/>
    <lineage>
        <taxon>Eukaryota</taxon>
        <taxon>Metazoa</taxon>
        <taxon>Chordata</taxon>
        <taxon>Craniata</taxon>
        <taxon>Vertebrata</taxon>
        <taxon>Euteleostomi</taxon>
        <taxon>Actinopterygii</taxon>
        <taxon>Neopterygii</taxon>
        <taxon>Teleostei</taxon>
        <taxon>Ostariophysi</taxon>
        <taxon>Siluriformes</taxon>
        <taxon>Ictaluridae</taxon>
        <taxon>Ameiurus</taxon>
    </lineage>
</organism>
<evidence type="ECO:0000313" key="2">
    <source>
        <dbReference type="EMBL" id="KAF4076680.1"/>
    </source>
</evidence>
<keyword evidence="3" id="KW-1185">Reference proteome</keyword>
<reference evidence="2 3" key="1">
    <citation type="submission" date="2020-02" db="EMBL/GenBank/DDBJ databases">
        <title>A chromosome-scale genome assembly of the black bullhead catfish (Ameiurus melas).</title>
        <authorList>
            <person name="Wen M."/>
            <person name="Zham M."/>
            <person name="Cabau C."/>
            <person name="Klopp C."/>
            <person name="Donnadieu C."/>
            <person name="Roques C."/>
            <person name="Bouchez O."/>
            <person name="Lampietro C."/>
            <person name="Jouanno E."/>
            <person name="Herpin A."/>
            <person name="Louis A."/>
            <person name="Berthelot C."/>
            <person name="Parey E."/>
            <person name="Roest-Crollius H."/>
            <person name="Braasch I."/>
            <person name="Postlethwait J."/>
            <person name="Robinson-Rechavi M."/>
            <person name="Echchiki A."/>
            <person name="Begum T."/>
            <person name="Montfort J."/>
            <person name="Schartl M."/>
            <person name="Bobe J."/>
            <person name="Guiguen Y."/>
        </authorList>
    </citation>
    <scope>NUCLEOTIDE SEQUENCE [LARGE SCALE GENOMIC DNA]</scope>
    <source>
        <strain evidence="2">M_S1</strain>
        <tissue evidence="2">Blood</tissue>
    </source>
</reference>
<feature type="region of interest" description="Disordered" evidence="1">
    <location>
        <begin position="1"/>
        <end position="23"/>
    </location>
</feature>
<proteinExistence type="predicted"/>
<dbReference type="Proteomes" id="UP000593565">
    <property type="component" value="Unassembled WGS sequence"/>
</dbReference>
<evidence type="ECO:0000256" key="1">
    <source>
        <dbReference type="SAM" id="MobiDB-lite"/>
    </source>
</evidence>
<name>A0A7J6A1K6_AMEME</name>
<comment type="caution">
    <text evidence="2">The sequence shown here is derived from an EMBL/GenBank/DDBJ whole genome shotgun (WGS) entry which is preliminary data.</text>
</comment>
<sequence length="72" mass="7996">MGGGVSENAQCPHAEQSVKNTNCNSNMDTPMDLLLRIHQNVTRVLALIRVLHIRQLQCAVVLKGTLAMVKWE</sequence>